<evidence type="ECO:0000256" key="7">
    <source>
        <dbReference type="SAM" id="Phobius"/>
    </source>
</evidence>
<name>A0A1I5FU74_9HYPH</name>
<dbReference type="GO" id="GO:0022857">
    <property type="term" value="F:transmembrane transporter activity"/>
    <property type="evidence" value="ECO:0007669"/>
    <property type="project" value="InterPro"/>
</dbReference>
<evidence type="ECO:0000313" key="10">
    <source>
        <dbReference type="Proteomes" id="UP000199236"/>
    </source>
</evidence>
<evidence type="ECO:0000259" key="8">
    <source>
        <dbReference type="PROSITE" id="PS50850"/>
    </source>
</evidence>
<dbReference type="InterPro" id="IPR010290">
    <property type="entry name" value="TM_effector"/>
</dbReference>
<evidence type="ECO:0000256" key="4">
    <source>
        <dbReference type="ARBA" id="ARBA00022692"/>
    </source>
</evidence>
<dbReference type="OrthoDB" id="9809918at2"/>
<dbReference type="GO" id="GO:0005886">
    <property type="term" value="C:plasma membrane"/>
    <property type="evidence" value="ECO:0007669"/>
    <property type="project" value="UniProtKB-SubCell"/>
</dbReference>
<dbReference type="Pfam" id="PF05977">
    <property type="entry name" value="MFS_3"/>
    <property type="match status" value="1"/>
</dbReference>
<organism evidence="9 10">
    <name type="scientific">Cohaesibacter marisflavi</name>
    <dbReference type="NCBI Taxonomy" id="655353"/>
    <lineage>
        <taxon>Bacteria</taxon>
        <taxon>Pseudomonadati</taxon>
        <taxon>Pseudomonadota</taxon>
        <taxon>Alphaproteobacteria</taxon>
        <taxon>Hyphomicrobiales</taxon>
        <taxon>Cohaesibacteraceae</taxon>
    </lineage>
</organism>
<evidence type="ECO:0000313" key="9">
    <source>
        <dbReference type="EMBL" id="SFO27282.1"/>
    </source>
</evidence>
<dbReference type="Gene3D" id="1.20.1250.20">
    <property type="entry name" value="MFS general substrate transporter like domains"/>
    <property type="match status" value="1"/>
</dbReference>
<dbReference type="EMBL" id="FOVR01000004">
    <property type="protein sequence ID" value="SFO27282.1"/>
    <property type="molecule type" value="Genomic_DNA"/>
</dbReference>
<dbReference type="InterPro" id="IPR036259">
    <property type="entry name" value="MFS_trans_sf"/>
</dbReference>
<accession>A0A1I5FU74</accession>
<protein>
    <submittedName>
        <fullName evidence="9">Predicted arabinose efflux permease, MFS family</fullName>
    </submittedName>
</protein>
<feature type="transmembrane region" description="Helical" evidence="7">
    <location>
        <begin position="378"/>
        <end position="399"/>
    </location>
</feature>
<evidence type="ECO:0000256" key="2">
    <source>
        <dbReference type="ARBA" id="ARBA00022448"/>
    </source>
</evidence>
<feature type="transmembrane region" description="Helical" evidence="7">
    <location>
        <begin position="227"/>
        <end position="248"/>
    </location>
</feature>
<feature type="domain" description="Major facilitator superfamily (MFS) profile" evidence="8">
    <location>
        <begin position="1"/>
        <end position="403"/>
    </location>
</feature>
<dbReference type="STRING" id="655353.SAMN04488056_104210"/>
<feature type="transmembrane region" description="Helical" evidence="7">
    <location>
        <begin position="260"/>
        <end position="282"/>
    </location>
</feature>
<keyword evidence="2" id="KW-0813">Transport</keyword>
<feature type="transmembrane region" description="Helical" evidence="7">
    <location>
        <begin position="289"/>
        <end position="307"/>
    </location>
</feature>
<dbReference type="PANTHER" id="PTHR23513">
    <property type="entry name" value="INTEGRAL MEMBRANE EFFLUX PROTEIN-RELATED"/>
    <property type="match status" value="1"/>
</dbReference>
<dbReference type="Proteomes" id="UP000199236">
    <property type="component" value="Unassembled WGS sequence"/>
</dbReference>
<proteinExistence type="predicted"/>
<reference evidence="9 10" key="1">
    <citation type="submission" date="2016-10" db="EMBL/GenBank/DDBJ databases">
        <authorList>
            <person name="de Groot N.N."/>
        </authorList>
    </citation>
    <scope>NUCLEOTIDE SEQUENCE [LARGE SCALE GENOMIC DNA]</scope>
    <source>
        <strain evidence="9 10">CGMCC 1.9157</strain>
    </source>
</reference>
<comment type="subcellular location">
    <subcellularLocation>
        <location evidence="1">Cell membrane</location>
        <topology evidence="1">Multi-pass membrane protein</topology>
    </subcellularLocation>
</comment>
<sequence>MTLNFRAVFRSLSTYNYRLWFAGALISNIGTWMQRTAQDWLVLTELTDHSASAVGMTMAFQFGPQLLLFPITGLVADMFDRRKLMIATQTIMGTLSLILGALVITGLAELWHVYLLAFLFGCAAAFDAPTRQTFVSELVAKKDISNAVALNSTSFNSARMIGPAVAGLLIAAFDTGPAFIINGLSFGAVLLSLLLLRKSELQPSVYARRSTKGIMDGFRYAFGRRDLSVMLIMLFLIGTFGMNFPIYISTMGVKLFHADAQGYGLLTTFSAIGTLMGALMAAGRESPRFETLFIGTAMFGFGCLIAAMTPGYWWFAITLILVGLSAMTFLNTSNALMLLSTDPEMRGRVMALRFAITMGGTPIGAPIVGWVADNLGPRWALGVGAFAGFAAAMVALYHFSQSKLRNQPVMFTPDDQL</sequence>
<dbReference type="PANTHER" id="PTHR23513:SF11">
    <property type="entry name" value="STAPHYLOFERRIN A TRANSPORTER"/>
    <property type="match status" value="1"/>
</dbReference>
<dbReference type="RefSeq" id="WP_090071714.1">
    <property type="nucleotide sequence ID" value="NZ_FOVR01000004.1"/>
</dbReference>
<keyword evidence="5 7" id="KW-1133">Transmembrane helix</keyword>
<feature type="transmembrane region" description="Helical" evidence="7">
    <location>
        <begin position="351"/>
        <end position="372"/>
    </location>
</feature>
<keyword evidence="3" id="KW-1003">Cell membrane</keyword>
<dbReference type="InterPro" id="IPR020846">
    <property type="entry name" value="MFS_dom"/>
</dbReference>
<keyword evidence="10" id="KW-1185">Reference proteome</keyword>
<evidence type="ECO:0000256" key="5">
    <source>
        <dbReference type="ARBA" id="ARBA00022989"/>
    </source>
</evidence>
<feature type="transmembrane region" description="Helical" evidence="7">
    <location>
        <begin position="53"/>
        <end position="72"/>
    </location>
</feature>
<feature type="transmembrane region" description="Helical" evidence="7">
    <location>
        <begin position="179"/>
        <end position="196"/>
    </location>
</feature>
<evidence type="ECO:0000256" key="3">
    <source>
        <dbReference type="ARBA" id="ARBA00022475"/>
    </source>
</evidence>
<dbReference type="AlphaFoldDB" id="A0A1I5FU74"/>
<feature type="transmembrane region" description="Helical" evidence="7">
    <location>
        <begin position="313"/>
        <end position="339"/>
    </location>
</feature>
<evidence type="ECO:0000256" key="1">
    <source>
        <dbReference type="ARBA" id="ARBA00004651"/>
    </source>
</evidence>
<feature type="transmembrane region" description="Helical" evidence="7">
    <location>
        <begin position="15"/>
        <end position="33"/>
    </location>
</feature>
<dbReference type="CDD" id="cd06173">
    <property type="entry name" value="MFS_MefA_like"/>
    <property type="match status" value="1"/>
</dbReference>
<keyword evidence="4 7" id="KW-0812">Transmembrane</keyword>
<evidence type="ECO:0000256" key="6">
    <source>
        <dbReference type="ARBA" id="ARBA00023136"/>
    </source>
</evidence>
<dbReference type="PROSITE" id="PS50850">
    <property type="entry name" value="MFS"/>
    <property type="match status" value="1"/>
</dbReference>
<gene>
    <name evidence="9" type="ORF">SAMN04488056_104210</name>
</gene>
<dbReference type="SUPFAM" id="SSF103473">
    <property type="entry name" value="MFS general substrate transporter"/>
    <property type="match status" value="1"/>
</dbReference>
<keyword evidence="6 7" id="KW-0472">Membrane</keyword>